<reference evidence="8 9" key="2">
    <citation type="submission" date="2018-01" db="EMBL/GenBank/DDBJ databases">
        <title>Genomic study of Klebsiella pneumoniae.</title>
        <authorList>
            <person name="Yang Y."/>
            <person name="Bicalho R."/>
        </authorList>
    </citation>
    <scope>NUCLEOTIDE SEQUENCE [LARGE SCALE GENOMIC DNA]</scope>
    <source>
        <strain evidence="8 9">A5</strain>
    </source>
</reference>
<dbReference type="SUPFAM" id="SSF161098">
    <property type="entry name" value="MetI-like"/>
    <property type="match status" value="1"/>
</dbReference>
<dbReference type="InterPro" id="IPR000515">
    <property type="entry name" value="MetI-like"/>
</dbReference>
<dbReference type="PROSITE" id="PS50928">
    <property type="entry name" value="ABC_TM1"/>
    <property type="match status" value="1"/>
</dbReference>
<reference evidence="8 9" key="1">
    <citation type="submission" date="2017-11" db="EMBL/GenBank/DDBJ databases">
        <authorList>
            <person name="Han C.G."/>
        </authorList>
    </citation>
    <scope>NUCLEOTIDE SEQUENCE [LARGE SCALE GENOMIC DNA]</scope>
    <source>
        <strain evidence="8 9">A5</strain>
    </source>
</reference>
<dbReference type="EMBL" id="PICB01000997">
    <property type="protein sequence ID" value="PLP43583.1"/>
    <property type="molecule type" value="Genomic_DNA"/>
</dbReference>
<evidence type="ECO:0000259" key="7">
    <source>
        <dbReference type="PROSITE" id="PS50928"/>
    </source>
</evidence>
<evidence type="ECO:0000313" key="9">
    <source>
        <dbReference type="Proteomes" id="UP000234473"/>
    </source>
</evidence>
<sequence>MNANLAVIADNLDYLLWGRLAEGQPGGVALTLLMAIGATLLALPGGIALAGLAWRYGGLVRRLLFLWAEIIRGIPLIFVIFWLWYLLPMLTGGDLPGAVTVTLALAWLPP</sequence>
<dbReference type="Proteomes" id="UP000234473">
    <property type="component" value="Unassembled WGS sequence"/>
</dbReference>
<dbReference type="GO" id="GO:0005886">
    <property type="term" value="C:plasma membrane"/>
    <property type="evidence" value="ECO:0007669"/>
    <property type="project" value="UniProtKB-SubCell"/>
</dbReference>
<evidence type="ECO:0000256" key="3">
    <source>
        <dbReference type="ARBA" id="ARBA00022692"/>
    </source>
</evidence>
<keyword evidence="5 6" id="KW-0472">Membrane</keyword>
<feature type="transmembrane region" description="Helical" evidence="6">
    <location>
        <begin position="28"/>
        <end position="52"/>
    </location>
</feature>
<comment type="subcellular location">
    <subcellularLocation>
        <location evidence="1">Cell inner membrane</location>
        <topology evidence="1">Multi-pass membrane protein</topology>
    </subcellularLocation>
</comment>
<dbReference type="AlphaFoldDB" id="A0A2N5AE07"/>
<organism evidence="8 9">
    <name type="scientific">Klebsiella variicola</name>
    <dbReference type="NCBI Taxonomy" id="244366"/>
    <lineage>
        <taxon>Bacteria</taxon>
        <taxon>Pseudomonadati</taxon>
        <taxon>Pseudomonadota</taxon>
        <taxon>Gammaproteobacteria</taxon>
        <taxon>Enterobacterales</taxon>
        <taxon>Enterobacteriaceae</taxon>
        <taxon>Klebsiella/Raoultella group</taxon>
        <taxon>Klebsiella</taxon>
        <taxon>Klebsiella pneumoniae complex</taxon>
    </lineage>
</organism>
<evidence type="ECO:0000256" key="4">
    <source>
        <dbReference type="ARBA" id="ARBA00022989"/>
    </source>
</evidence>
<protein>
    <submittedName>
        <fullName evidence="8">Amino acid ABC transporter permease</fullName>
    </submittedName>
</protein>
<feature type="domain" description="ABC transmembrane type-1" evidence="7">
    <location>
        <begin position="28"/>
        <end position="110"/>
    </location>
</feature>
<dbReference type="InterPro" id="IPR035906">
    <property type="entry name" value="MetI-like_sf"/>
</dbReference>
<dbReference type="Gene3D" id="1.10.3720.10">
    <property type="entry name" value="MetI-like"/>
    <property type="match status" value="1"/>
</dbReference>
<keyword evidence="3 6" id="KW-0812">Transmembrane</keyword>
<evidence type="ECO:0000256" key="1">
    <source>
        <dbReference type="ARBA" id="ARBA00004429"/>
    </source>
</evidence>
<feature type="non-terminal residue" evidence="8">
    <location>
        <position position="110"/>
    </location>
</feature>
<evidence type="ECO:0000256" key="6">
    <source>
        <dbReference type="SAM" id="Phobius"/>
    </source>
</evidence>
<name>A0A2N5AE07_KLEVA</name>
<keyword evidence="2" id="KW-1003">Cell membrane</keyword>
<keyword evidence="4 6" id="KW-1133">Transmembrane helix</keyword>
<evidence type="ECO:0000256" key="2">
    <source>
        <dbReference type="ARBA" id="ARBA00022519"/>
    </source>
</evidence>
<keyword evidence="2" id="KW-0997">Cell inner membrane</keyword>
<evidence type="ECO:0000313" key="8">
    <source>
        <dbReference type="EMBL" id="PLP43583.1"/>
    </source>
</evidence>
<comment type="caution">
    <text evidence="8">The sequence shown here is derived from an EMBL/GenBank/DDBJ whole genome shotgun (WGS) entry which is preliminary data.</text>
</comment>
<proteinExistence type="predicted"/>
<dbReference type="GO" id="GO:0055085">
    <property type="term" value="P:transmembrane transport"/>
    <property type="evidence" value="ECO:0007669"/>
    <property type="project" value="InterPro"/>
</dbReference>
<accession>A0A2N5AE07</accession>
<gene>
    <name evidence="8" type="ORF">CWM98_18185</name>
</gene>
<evidence type="ECO:0000256" key="5">
    <source>
        <dbReference type="ARBA" id="ARBA00023136"/>
    </source>
</evidence>
<feature type="transmembrane region" description="Helical" evidence="6">
    <location>
        <begin position="64"/>
        <end position="87"/>
    </location>
</feature>